<organism evidence="1 2">
    <name type="scientific">Klebsiella pneumoniae</name>
    <dbReference type="NCBI Taxonomy" id="573"/>
    <lineage>
        <taxon>Bacteria</taxon>
        <taxon>Pseudomonadati</taxon>
        <taxon>Pseudomonadota</taxon>
        <taxon>Gammaproteobacteria</taxon>
        <taxon>Enterobacterales</taxon>
        <taxon>Enterobacteriaceae</taxon>
        <taxon>Klebsiella/Raoultella group</taxon>
        <taxon>Klebsiella</taxon>
        <taxon>Klebsiella pneumoniae complex</taxon>
    </lineage>
</organism>
<dbReference type="EMBL" id="UAWN01000018">
    <property type="protein sequence ID" value="SQC42493.1"/>
    <property type="molecule type" value="Genomic_DNA"/>
</dbReference>
<name>A0A2X3F167_KLEPN</name>
<reference evidence="1 2" key="1">
    <citation type="submission" date="2018-06" db="EMBL/GenBank/DDBJ databases">
        <authorList>
            <consortium name="Pathogen Informatics"/>
            <person name="Doyle S."/>
        </authorList>
    </citation>
    <scope>NUCLEOTIDE SEQUENCE [LARGE SCALE GENOMIC DNA]</scope>
    <source>
        <strain evidence="1 2">NCTC9128</strain>
    </source>
</reference>
<gene>
    <name evidence="1" type="ORF">NCTC9128_07925</name>
</gene>
<proteinExistence type="predicted"/>
<accession>A0A2X3F167</accession>
<protein>
    <submittedName>
        <fullName evidence="1">Uncharacterized protein</fullName>
    </submittedName>
</protein>
<evidence type="ECO:0000313" key="1">
    <source>
        <dbReference type="EMBL" id="SQC42493.1"/>
    </source>
</evidence>
<dbReference type="AlphaFoldDB" id="A0A2X3F167"/>
<evidence type="ECO:0000313" key="2">
    <source>
        <dbReference type="Proteomes" id="UP000251088"/>
    </source>
</evidence>
<dbReference type="Proteomes" id="UP000251088">
    <property type="component" value="Unassembled WGS sequence"/>
</dbReference>
<sequence>MQLENLSALVNGAIAFDSPPIRMSPRKTMNITCMKIWRIASAAW</sequence>